<dbReference type="EMBL" id="MWML01000852">
    <property type="protein sequence ID" value="TCG02694.1"/>
    <property type="molecule type" value="Genomic_DNA"/>
</dbReference>
<sequence length="170" mass="19269">MLEARENGKLLSDVVEVTWEHLKVATKPICYLRALLSQPGHFRYQLRRKNQDVAERKTKLKVEAQAERVARESAGHTFTDATGATTYVVGADGESMSVYKAGEGNRASGDELEDCIRSSQGARLHPSRYEHPVRYRRRDCCTRGPPTHRWPSRSASFAGRLKQCSWPPKR</sequence>
<evidence type="ECO:0000313" key="2">
    <source>
        <dbReference type="Proteomes" id="UP000294200"/>
    </source>
</evidence>
<dbReference type="AlphaFoldDB" id="A0A4R0WYR4"/>
<name>A0A4R0WYR4_9BURK</name>
<accession>A0A4R0WYR4</accession>
<organism evidence="1 2">
    <name type="scientific">Paraburkholderia steynii</name>
    <dbReference type="NCBI Taxonomy" id="1245441"/>
    <lineage>
        <taxon>Bacteria</taxon>
        <taxon>Pseudomonadati</taxon>
        <taxon>Pseudomonadota</taxon>
        <taxon>Betaproteobacteria</taxon>
        <taxon>Burkholderiales</taxon>
        <taxon>Burkholderiaceae</taxon>
        <taxon>Paraburkholderia</taxon>
    </lineage>
</organism>
<proteinExistence type="predicted"/>
<keyword evidence="2" id="KW-1185">Reference proteome</keyword>
<reference evidence="1 2" key="1">
    <citation type="submission" date="2017-02" db="EMBL/GenBank/DDBJ databases">
        <title>Paraburkholderia sophoroidis sp. nov. and Paraburkholderia steynii sp. nov. rhizobial symbionts of the fynbos legume Hypocalyptus sophoroides.</title>
        <authorList>
            <person name="Steenkamp E.T."/>
            <person name="Beukes C.W."/>
            <person name="Van Zyl E."/>
            <person name="Avontuur J."/>
            <person name="Chan W.Y."/>
            <person name="Hassen A."/>
            <person name="Palmer M."/>
            <person name="Mthombeni L."/>
            <person name="Phalane F."/>
            <person name="Sereme K."/>
            <person name="Venter S.N."/>
        </authorList>
    </citation>
    <scope>NUCLEOTIDE SEQUENCE [LARGE SCALE GENOMIC DNA]</scope>
    <source>
        <strain evidence="1 2">HC1.1ba</strain>
    </source>
</reference>
<protein>
    <submittedName>
        <fullName evidence="1">Uncharacterized protein</fullName>
    </submittedName>
</protein>
<dbReference type="Proteomes" id="UP000294200">
    <property type="component" value="Unassembled WGS sequence"/>
</dbReference>
<comment type="caution">
    <text evidence="1">The sequence shown here is derived from an EMBL/GenBank/DDBJ whole genome shotgun (WGS) entry which is preliminary data.</text>
</comment>
<gene>
    <name evidence="1" type="ORF">BZM27_53950</name>
</gene>
<evidence type="ECO:0000313" key="1">
    <source>
        <dbReference type="EMBL" id="TCG02694.1"/>
    </source>
</evidence>